<gene>
    <name evidence="1" type="ORF">PXEA_LOCUS24649</name>
</gene>
<name>A0A3S5CRT3_9PLAT</name>
<reference evidence="1" key="1">
    <citation type="submission" date="2018-11" db="EMBL/GenBank/DDBJ databases">
        <authorList>
            <consortium name="Pathogen Informatics"/>
        </authorList>
    </citation>
    <scope>NUCLEOTIDE SEQUENCE</scope>
</reference>
<evidence type="ECO:0000313" key="2">
    <source>
        <dbReference type="Proteomes" id="UP000784294"/>
    </source>
</evidence>
<accession>A0A3S5CRT3</accession>
<dbReference type="AlphaFoldDB" id="A0A3S5CRT3"/>
<proteinExistence type="predicted"/>
<organism evidence="1 2">
    <name type="scientific">Protopolystoma xenopodis</name>
    <dbReference type="NCBI Taxonomy" id="117903"/>
    <lineage>
        <taxon>Eukaryota</taxon>
        <taxon>Metazoa</taxon>
        <taxon>Spiralia</taxon>
        <taxon>Lophotrochozoa</taxon>
        <taxon>Platyhelminthes</taxon>
        <taxon>Monogenea</taxon>
        <taxon>Polyopisthocotylea</taxon>
        <taxon>Polystomatidea</taxon>
        <taxon>Polystomatidae</taxon>
        <taxon>Protopolystoma</taxon>
    </lineage>
</organism>
<keyword evidence="2" id="KW-1185">Reference proteome</keyword>
<protein>
    <submittedName>
        <fullName evidence="1">Uncharacterized protein</fullName>
    </submittedName>
</protein>
<dbReference type="EMBL" id="CAAALY010119847">
    <property type="protein sequence ID" value="VEL31209.1"/>
    <property type="molecule type" value="Genomic_DNA"/>
</dbReference>
<dbReference type="Proteomes" id="UP000784294">
    <property type="component" value="Unassembled WGS sequence"/>
</dbReference>
<sequence>MTTAATYSPKKTLRPDEINAIIESTLASRRLLVAFVKYASKIPIKQSHDFD</sequence>
<comment type="caution">
    <text evidence="1">The sequence shown here is derived from an EMBL/GenBank/DDBJ whole genome shotgun (WGS) entry which is preliminary data.</text>
</comment>
<evidence type="ECO:0000313" key="1">
    <source>
        <dbReference type="EMBL" id="VEL31209.1"/>
    </source>
</evidence>